<evidence type="ECO:0000259" key="8">
    <source>
        <dbReference type="PROSITE" id="PS51519"/>
    </source>
</evidence>
<feature type="region of interest" description="Disordered" evidence="7">
    <location>
        <begin position="370"/>
        <end position="394"/>
    </location>
</feature>
<dbReference type="InterPro" id="IPR044607">
    <property type="entry name" value="RKD-like"/>
</dbReference>
<dbReference type="Pfam" id="PF02042">
    <property type="entry name" value="RWP-RK"/>
    <property type="match status" value="1"/>
</dbReference>
<keyword evidence="4" id="KW-0238">DNA-binding</keyword>
<feature type="region of interest" description="Disordered" evidence="7">
    <location>
        <begin position="162"/>
        <end position="220"/>
    </location>
</feature>
<sequence length="483" mass="52807">MAPLVEQLLEEQRQGEPPSPRRSSARVAPPTSSYEALKSVGERPRVRTSKMISWQESSDRFLEKFQPREFRKDDLRPFYHLSLKEAAVQLGICATTLKRVCRRLGIRKWPRRALARLSQHQNAAAQPVLPELSPELQQACQEPQSPNLQTCGSAASSATAMCKGSQSPLESPMEPLSPWAQPTESGAFDRLQIDNIPSPRKPSPAPSPMPAVQQDTDWSDPLPFVLDSWDLDPTPGIPLLPGPTGSAVTPCTPHTPHTPRTPHFPHASQQHLQLHDAVDLNSPALPWDVTPSSSPFPCSPICTNVQDMQHHLPPSDDTFNQSFPANTWSDLAMLHRALNQPEQAPLQSYQQSAQQAARLARPQLLSTNSTLPPALWDAPAEDFLPAPTAQPTAALRPPMHMPHGFQGAPVPHTFQGMCSPAECPFSHEASLGPASDCYLATGDWPCTCQQGPGSHAGPVFRGRVIAPEEYMAQQLGFQCRPGA</sequence>
<evidence type="ECO:0000256" key="6">
    <source>
        <dbReference type="ARBA" id="ARBA00023242"/>
    </source>
</evidence>
<keyword evidence="6" id="KW-0539">Nucleus</keyword>
<name>A0AAW1QK52_9CHLO</name>
<comment type="caution">
    <text evidence="9">The sequence shown here is derived from an EMBL/GenBank/DDBJ whole genome shotgun (WGS) entry which is preliminary data.</text>
</comment>
<evidence type="ECO:0000313" key="10">
    <source>
        <dbReference type="Proteomes" id="UP001438707"/>
    </source>
</evidence>
<comment type="function">
    <text evidence="1">Putative transcription factor.</text>
</comment>
<gene>
    <name evidence="9" type="ORF">WJX74_002710</name>
</gene>
<dbReference type="AlphaFoldDB" id="A0AAW1QK52"/>
<feature type="region of interest" description="Disordered" evidence="7">
    <location>
        <begin position="1"/>
        <end position="46"/>
    </location>
</feature>
<feature type="domain" description="RWP-RK" evidence="8">
    <location>
        <begin position="48"/>
        <end position="139"/>
    </location>
</feature>
<dbReference type="GO" id="GO:0003677">
    <property type="term" value="F:DNA binding"/>
    <property type="evidence" value="ECO:0007669"/>
    <property type="project" value="UniProtKB-KW"/>
</dbReference>
<evidence type="ECO:0000256" key="7">
    <source>
        <dbReference type="SAM" id="MobiDB-lite"/>
    </source>
</evidence>
<reference evidence="9 10" key="1">
    <citation type="journal article" date="2024" name="Nat. Commun.">
        <title>Phylogenomics reveals the evolutionary origins of lichenization in chlorophyte algae.</title>
        <authorList>
            <person name="Puginier C."/>
            <person name="Libourel C."/>
            <person name="Otte J."/>
            <person name="Skaloud P."/>
            <person name="Haon M."/>
            <person name="Grisel S."/>
            <person name="Petersen M."/>
            <person name="Berrin J.G."/>
            <person name="Delaux P.M."/>
            <person name="Dal Grande F."/>
            <person name="Keller J."/>
        </authorList>
    </citation>
    <scope>NUCLEOTIDE SEQUENCE [LARGE SCALE GENOMIC DNA]</scope>
    <source>
        <strain evidence="9 10">SAG 2145</strain>
    </source>
</reference>
<keyword evidence="3" id="KW-0175">Coiled coil</keyword>
<evidence type="ECO:0000256" key="4">
    <source>
        <dbReference type="ARBA" id="ARBA00023125"/>
    </source>
</evidence>
<keyword evidence="5" id="KW-0804">Transcription</keyword>
<evidence type="ECO:0000256" key="3">
    <source>
        <dbReference type="ARBA" id="ARBA00023054"/>
    </source>
</evidence>
<dbReference type="Proteomes" id="UP001438707">
    <property type="component" value="Unassembled WGS sequence"/>
</dbReference>
<dbReference type="PROSITE" id="PS51519">
    <property type="entry name" value="RWP_RK"/>
    <property type="match status" value="1"/>
</dbReference>
<dbReference type="PANTHER" id="PTHR46373">
    <property type="entry name" value="PROTEIN RKD4"/>
    <property type="match status" value="1"/>
</dbReference>
<dbReference type="InterPro" id="IPR003035">
    <property type="entry name" value="RWP-RK_dom"/>
</dbReference>
<feature type="compositionally biased region" description="Low complexity" evidence="7">
    <location>
        <begin position="165"/>
        <end position="178"/>
    </location>
</feature>
<proteinExistence type="predicted"/>
<evidence type="ECO:0000313" key="9">
    <source>
        <dbReference type="EMBL" id="KAK9821638.1"/>
    </source>
</evidence>
<dbReference type="GO" id="GO:0003700">
    <property type="term" value="F:DNA-binding transcription factor activity"/>
    <property type="evidence" value="ECO:0007669"/>
    <property type="project" value="InterPro"/>
</dbReference>
<evidence type="ECO:0000256" key="5">
    <source>
        <dbReference type="ARBA" id="ARBA00023163"/>
    </source>
</evidence>
<accession>A0AAW1QK52</accession>
<keyword evidence="10" id="KW-1185">Reference proteome</keyword>
<feature type="compositionally biased region" description="Low complexity" evidence="7">
    <location>
        <begin position="384"/>
        <end position="394"/>
    </location>
</feature>
<evidence type="ECO:0000256" key="2">
    <source>
        <dbReference type="ARBA" id="ARBA00023015"/>
    </source>
</evidence>
<dbReference type="PANTHER" id="PTHR46373:SF2">
    <property type="entry name" value="RWP-RK DOMAIN-CONTAINING PROTEIN"/>
    <property type="match status" value="1"/>
</dbReference>
<keyword evidence="2" id="KW-0805">Transcription regulation</keyword>
<protein>
    <recommendedName>
        <fullName evidence="8">RWP-RK domain-containing protein</fullName>
    </recommendedName>
</protein>
<feature type="compositionally biased region" description="Pro residues" evidence="7">
    <location>
        <begin position="199"/>
        <end position="209"/>
    </location>
</feature>
<organism evidence="9 10">
    <name type="scientific">Apatococcus lobatus</name>
    <dbReference type="NCBI Taxonomy" id="904363"/>
    <lineage>
        <taxon>Eukaryota</taxon>
        <taxon>Viridiplantae</taxon>
        <taxon>Chlorophyta</taxon>
        <taxon>core chlorophytes</taxon>
        <taxon>Trebouxiophyceae</taxon>
        <taxon>Chlorellales</taxon>
        <taxon>Chlorellaceae</taxon>
        <taxon>Apatococcus</taxon>
    </lineage>
</organism>
<evidence type="ECO:0000256" key="1">
    <source>
        <dbReference type="ARBA" id="ARBA00004049"/>
    </source>
</evidence>
<dbReference type="EMBL" id="JALJOS010000036">
    <property type="protein sequence ID" value="KAK9821638.1"/>
    <property type="molecule type" value="Genomic_DNA"/>
</dbReference>